<evidence type="ECO:0000313" key="1">
    <source>
        <dbReference type="EMBL" id="KKM80892.1"/>
    </source>
</evidence>
<dbReference type="EMBL" id="LAZR01008112">
    <property type="protein sequence ID" value="KKM80892.1"/>
    <property type="molecule type" value="Genomic_DNA"/>
</dbReference>
<sequence>MKIKARLCAPICTKRQPIDISIESFEGSDGLRLTIGDTGVSFSVLSVRKLSQLLSHACEMEGLDDCSGDH</sequence>
<proteinExistence type="predicted"/>
<accession>A0A0F9NHU2</accession>
<organism evidence="1">
    <name type="scientific">marine sediment metagenome</name>
    <dbReference type="NCBI Taxonomy" id="412755"/>
    <lineage>
        <taxon>unclassified sequences</taxon>
        <taxon>metagenomes</taxon>
        <taxon>ecological metagenomes</taxon>
    </lineage>
</organism>
<gene>
    <name evidence="1" type="ORF">LCGC14_1335320</name>
</gene>
<dbReference type="AlphaFoldDB" id="A0A0F9NHU2"/>
<name>A0A0F9NHU2_9ZZZZ</name>
<protein>
    <submittedName>
        <fullName evidence="1">Uncharacterized protein</fullName>
    </submittedName>
</protein>
<reference evidence="1" key="1">
    <citation type="journal article" date="2015" name="Nature">
        <title>Complex archaea that bridge the gap between prokaryotes and eukaryotes.</title>
        <authorList>
            <person name="Spang A."/>
            <person name="Saw J.H."/>
            <person name="Jorgensen S.L."/>
            <person name="Zaremba-Niedzwiedzka K."/>
            <person name="Martijn J."/>
            <person name="Lind A.E."/>
            <person name="van Eijk R."/>
            <person name="Schleper C."/>
            <person name="Guy L."/>
            <person name="Ettema T.J."/>
        </authorList>
    </citation>
    <scope>NUCLEOTIDE SEQUENCE</scope>
</reference>
<comment type="caution">
    <text evidence="1">The sequence shown here is derived from an EMBL/GenBank/DDBJ whole genome shotgun (WGS) entry which is preliminary data.</text>
</comment>